<accession>A0AA90PLW0</accession>
<keyword evidence="11" id="KW-1185">Reference proteome</keyword>
<dbReference type="HAMAP" id="MF_00061">
    <property type="entry name" value="IspE"/>
    <property type="match status" value="1"/>
</dbReference>
<dbReference type="InterPro" id="IPR014721">
    <property type="entry name" value="Ribsml_uS5_D2-typ_fold_subgr"/>
</dbReference>
<organism evidence="9 10">
    <name type="scientific">Helicobacter cappadocius</name>
    <dbReference type="NCBI Taxonomy" id="3063998"/>
    <lineage>
        <taxon>Bacteria</taxon>
        <taxon>Pseudomonadati</taxon>
        <taxon>Campylobacterota</taxon>
        <taxon>Epsilonproteobacteria</taxon>
        <taxon>Campylobacterales</taxon>
        <taxon>Helicobacteraceae</taxon>
        <taxon>Helicobacter</taxon>
    </lineage>
</organism>
<feature type="active site" evidence="6">
    <location>
        <position position="138"/>
    </location>
</feature>
<dbReference type="PANTHER" id="PTHR43527">
    <property type="entry name" value="4-DIPHOSPHOCYTIDYL-2-C-METHYL-D-ERYTHRITOL KINASE, CHLOROPLASTIC"/>
    <property type="match status" value="1"/>
</dbReference>
<dbReference type="EC" id="2.7.1.148" evidence="6"/>
<dbReference type="EMBL" id="JAUPEV010000011">
    <property type="protein sequence ID" value="MDO7253631.1"/>
    <property type="molecule type" value="Genomic_DNA"/>
</dbReference>
<keyword evidence="5 6" id="KW-0067">ATP-binding</keyword>
<keyword evidence="3 6" id="KW-0547">Nucleotide-binding</keyword>
<dbReference type="Gene3D" id="3.30.70.890">
    <property type="entry name" value="GHMP kinase, C-terminal domain"/>
    <property type="match status" value="1"/>
</dbReference>
<dbReference type="Gene3D" id="3.30.230.10">
    <property type="match status" value="1"/>
</dbReference>
<dbReference type="AlphaFoldDB" id="A0AA90PLW0"/>
<dbReference type="EMBL" id="JAUYZK010000011">
    <property type="protein sequence ID" value="MDP2539559.1"/>
    <property type="molecule type" value="Genomic_DNA"/>
</dbReference>
<evidence type="ECO:0000256" key="3">
    <source>
        <dbReference type="ARBA" id="ARBA00022741"/>
    </source>
</evidence>
<dbReference type="NCBIfam" id="TIGR00154">
    <property type="entry name" value="ispE"/>
    <property type="match status" value="1"/>
</dbReference>
<evidence type="ECO:0000256" key="5">
    <source>
        <dbReference type="ARBA" id="ARBA00022840"/>
    </source>
</evidence>
<reference evidence="8" key="2">
    <citation type="submission" date="2023-07" db="EMBL/GenBank/DDBJ databases">
        <authorList>
            <person name="Aydin F."/>
            <person name="Tarhane S."/>
            <person name="Saticioglu I.B."/>
            <person name="Karakaya E."/>
            <person name="Abay S."/>
            <person name="Guran O."/>
            <person name="Bozkurt E."/>
            <person name="Uzum N."/>
            <person name="Olgun K."/>
            <person name="Jablonski D."/>
        </authorList>
    </citation>
    <scope>NUCLEOTIDE SEQUENCE</scope>
    <source>
        <strain evidence="8">Faydin-H75</strain>
    </source>
</reference>
<keyword evidence="2 6" id="KW-0808">Transferase</keyword>
<dbReference type="PANTHER" id="PTHR43527:SF2">
    <property type="entry name" value="4-DIPHOSPHOCYTIDYL-2-C-METHYL-D-ERYTHRITOL KINASE, CHLOROPLASTIC"/>
    <property type="match status" value="1"/>
</dbReference>
<dbReference type="InterPro" id="IPR020568">
    <property type="entry name" value="Ribosomal_Su5_D2-typ_SF"/>
</dbReference>
<evidence type="ECO:0000259" key="7">
    <source>
        <dbReference type="Pfam" id="PF00288"/>
    </source>
</evidence>
<reference evidence="8 10" key="3">
    <citation type="journal article" date="2024" name="Syst. Appl. Microbiol.">
        <title>Helicobacter cappadocius sp. nov., from lizards: The first psychrotrophic Helicobacter species.</title>
        <authorList>
            <person name="Aydin F."/>
            <person name="Tarhane S."/>
            <person name="Karakaya E."/>
            <person name="Abay S."/>
            <person name="Kayman T."/>
            <person name="Guran O."/>
            <person name="Bozkurt E."/>
            <person name="Uzum N."/>
            <person name="Avci A."/>
            <person name="Olgun K."/>
            <person name="Jablonski D."/>
            <person name="Guran C."/>
            <person name="Burcin Saticioglu I."/>
        </authorList>
    </citation>
    <scope>NUCLEOTIDE SEQUENCE [LARGE SCALE GENOMIC DNA]</scope>
    <source>
        <strain evidence="8">Faydin-H75</strain>
        <strain evidence="10">faydin-H76</strain>
    </source>
</reference>
<dbReference type="SUPFAM" id="SSF54211">
    <property type="entry name" value="Ribosomal protein S5 domain 2-like"/>
    <property type="match status" value="1"/>
</dbReference>
<comment type="caution">
    <text evidence="9">The sequence shown here is derived from an EMBL/GenBank/DDBJ whole genome shotgun (WGS) entry which is preliminary data.</text>
</comment>
<dbReference type="Proteomes" id="UP001240777">
    <property type="component" value="Unassembled WGS sequence"/>
</dbReference>
<evidence type="ECO:0000313" key="10">
    <source>
        <dbReference type="Proteomes" id="UP001177258"/>
    </source>
</evidence>
<keyword evidence="6" id="KW-0414">Isoprene biosynthesis</keyword>
<feature type="binding site" evidence="6">
    <location>
        <begin position="96"/>
        <end position="106"/>
    </location>
    <ligand>
        <name>ATP</name>
        <dbReference type="ChEBI" id="CHEBI:30616"/>
    </ligand>
</feature>
<dbReference type="GO" id="GO:0019288">
    <property type="term" value="P:isopentenyl diphosphate biosynthetic process, methylerythritol 4-phosphate pathway"/>
    <property type="evidence" value="ECO:0007669"/>
    <property type="project" value="UniProtKB-UniRule"/>
</dbReference>
<dbReference type="Proteomes" id="UP001177258">
    <property type="component" value="Unassembled WGS sequence"/>
</dbReference>
<dbReference type="SUPFAM" id="SSF55060">
    <property type="entry name" value="GHMP Kinase, C-terminal domain"/>
    <property type="match status" value="1"/>
</dbReference>
<sequence length="259" mass="29566">MIFDVFPKINIFLKIIGFQGAYHTISSRFVLAIGNLKDIIEIKSSKNFSLKGDFGCKMEENLIYRSIIELKNYLEFKNIKSSALECLHIEVEKKIPKGAGLGGGSADAGICLIKINELFDFGLTQKELQYIGSKIGSDVSFFTSKYKSANVSGIGEIIEEFREDEHTFEIFTPDIFCDTKKVYLEYDKNIQNQKPDLLKTLQHNCTEKILSLYERKELNDLLIPAINTYPELDEIQKDLGKQWHFSGSGSSFFRLKDKK</sequence>
<dbReference type="RefSeq" id="WP_305517471.1">
    <property type="nucleotide sequence ID" value="NZ_JAUPEV010000011.1"/>
</dbReference>
<keyword evidence="4 6" id="KW-0418">Kinase</keyword>
<dbReference type="PIRSF" id="PIRSF010376">
    <property type="entry name" value="IspE"/>
    <property type="match status" value="1"/>
</dbReference>
<protein>
    <recommendedName>
        <fullName evidence="1 6">4-diphosphocytidyl-2-C-methyl-D-erythritol kinase</fullName>
        <shortName evidence="6">CMK</shortName>
        <ecNumber evidence="6">2.7.1.148</ecNumber>
    </recommendedName>
    <alternativeName>
        <fullName evidence="6">4-(cytidine-5'-diphospho)-2-C-methyl-D-erythritol kinase</fullName>
    </alternativeName>
</protein>
<gene>
    <name evidence="6" type="primary">ispE</name>
    <name evidence="8" type="ORF">Q5I04_06880</name>
    <name evidence="9" type="ORF">Q5I06_07210</name>
</gene>
<dbReference type="GO" id="GO:0050515">
    <property type="term" value="F:4-(cytidine 5'-diphospho)-2-C-methyl-D-erythritol kinase activity"/>
    <property type="evidence" value="ECO:0007669"/>
    <property type="project" value="UniProtKB-UniRule"/>
</dbReference>
<comment type="catalytic activity">
    <reaction evidence="6">
        <text>4-CDP-2-C-methyl-D-erythritol + ATP = 4-CDP-2-C-methyl-D-erythritol 2-phosphate + ADP + H(+)</text>
        <dbReference type="Rhea" id="RHEA:18437"/>
        <dbReference type="ChEBI" id="CHEBI:15378"/>
        <dbReference type="ChEBI" id="CHEBI:30616"/>
        <dbReference type="ChEBI" id="CHEBI:57823"/>
        <dbReference type="ChEBI" id="CHEBI:57919"/>
        <dbReference type="ChEBI" id="CHEBI:456216"/>
        <dbReference type="EC" id="2.7.1.148"/>
    </reaction>
</comment>
<dbReference type="Pfam" id="PF00288">
    <property type="entry name" value="GHMP_kinases_N"/>
    <property type="match status" value="1"/>
</dbReference>
<comment type="pathway">
    <text evidence="6">Isoprenoid biosynthesis; isopentenyl diphosphate biosynthesis via DXP pathway; isopentenyl diphosphate from 1-deoxy-D-xylulose 5-phosphate: step 3/6.</text>
</comment>
<evidence type="ECO:0000313" key="11">
    <source>
        <dbReference type="Proteomes" id="UP001240777"/>
    </source>
</evidence>
<feature type="domain" description="GHMP kinase N-terminal" evidence="7">
    <location>
        <begin position="61"/>
        <end position="143"/>
    </location>
</feature>
<evidence type="ECO:0000256" key="2">
    <source>
        <dbReference type="ARBA" id="ARBA00022679"/>
    </source>
</evidence>
<comment type="similarity">
    <text evidence="6">Belongs to the GHMP kinase family. IspE subfamily.</text>
</comment>
<proteinExistence type="inferred from homology"/>
<evidence type="ECO:0000256" key="1">
    <source>
        <dbReference type="ARBA" id="ARBA00017473"/>
    </source>
</evidence>
<evidence type="ECO:0000256" key="4">
    <source>
        <dbReference type="ARBA" id="ARBA00022777"/>
    </source>
</evidence>
<dbReference type="NCBIfam" id="NF003216">
    <property type="entry name" value="PRK04181.1"/>
    <property type="match status" value="1"/>
</dbReference>
<dbReference type="GO" id="GO:0005524">
    <property type="term" value="F:ATP binding"/>
    <property type="evidence" value="ECO:0007669"/>
    <property type="project" value="UniProtKB-UniRule"/>
</dbReference>
<reference evidence="9 11" key="1">
    <citation type="submission" date="2023-07" db="EMBL/GenBank/DDBJ databases">
        <title>Unpublished Manusciprt.</title>
        <authorList>
            <person name="Aydin F."/>
            <person name="Tarhane S."/>
            <person name="Saticioglu I.B."/>
            <person name="Karakaya E."/>
            <person name="Abay S."/>
            <person name="Guran O."/>
            <person name="Bozkurt E."/>
            <person name="Uzum N."/>
            <person name="Olgun K."/>
            <person name="Jablonski D."/>
        </authorList>
    </citation>
    <scope>NUCLEOTIDE SEQUENCE</scope>
    <source>
        <strain evidence="11">faydin-H75</strain>
        <strain evidence="9">Faydin-H76</strain>
    </source>
</reference>
<evidence type="ECO:0000256" key="6">
    <source>
        <dbReference type="HAMAP-Rule" id="MF_00061"/>
    </source>
</evidence>
<name>A0AA90PLW0_9HELI</name>
<feature type="active site" evidence="6">
    <location>
        <position position="8"/>
    </location>
</feature>
<evidence type="ECO:0000313" key="9">
    <source>
        <dbReference type="EMBL" id="MDP2539559.1"/>
    </source>
</evidence>
<comment type="function">
    <text evidence="6">Catalyzes the phosphorylation of the position 2 hydroxy group of 4-diphosphocytidyl-2C-methyl-D-erythritol.</text>
</comment>
<dbReference type="GO" id="GO:0016114">
    <property type="term" value="P:terpenoid biosynthetic process"/>
    <property type="evidence" value="ECO:0007669"/>
    <property type="project" value="UniProtKB-UniRule"/>
</dbReference>
<evidence type="ECO:0000313" key="8">
    <source>
        <dbReference type="EMBL" id="MDO7253631.1"/>
    </source>
</evidence>
<dbReference type="InterPro" id="IPR036554">
    <property type="entry name" value="GHMP_kinase_C_sf"/>
</dbReference>
<dbReference type="InterPro" id="IPR004424">
    <property type="entry name" value="IspE"/>
</dbReference>
<dbReference type="InterPro" id="IPR006204">
    <property type="entry name" value="GHMP_kinase_N_dom"/>
</dbReference>